<dbReference type="InterPro" id="IPR050116">
    <property type="entry name" value="DNA_polymerase-Y"/>
</dbReference>
<dbReference type="InterPro" id="IPR043502">
    <property type="entry name" value="DNA/RNA_pol_sf"/>
</dbReference>
<evidence type="ECO:0000256" key="2">
    <source>
        <dbReference type="ARBA" id="ARBA00022763"/>
    </source>
</evidence>
<reference evidence="8" key="1">
    <citation type="submission" date="2017-05" db="EMBL/GenBank/DDBJ databases">
        <authorList>
            <person name="Ray J."/>
            <person name="Price M."/>
            <person name="Deutschbauer A."/>
        </authorList>
    </citation>
    <scope>NUCLEOTIDE SEQUENCE [LARGE SCALE GENOMIC DNA]</scope>
    <source>
        <strain evidence="8">DSM 19842</strain>
    </source>
</reference>
<proteinExistence type="inferred from homology"/>
<dbReference type="KEGG" id="pact:CA264_07635"/>
<dbReference type="InterPro" id="IPR025188">
    <property type="entry name" value="DUF4113"/>
</dbReference>
<name>A0A1X9YR33_9BACT</name>
<dbReference type="InterPro" id="IPR036775">
    <property type="entry name" value="DNA_pol_Y-fam_lit_finger_sf"/>
</dbReference>
<evidence type="ECO:0000256" key="3">
    <source>
        <dbReference type="ARBA" id="ARBA00023199"/>
    </source>
</evidence>
<dbReference type="AlphaFoldDB" id="A0A1X9YR33"/>
<gene>
    <name evidence="7" type="ORF">CA264_07635</name>
</gene>
<dbReference type="GO" id="GO:0009432">
    <property type="term" value="P:SOS response"/>
    <property type="evidence" value="ECO:0007669"/>
    <property type="project" value="UniProtKB-KW"/>
</dbReference>
<evidence type="ECO:0000259" key="6">
    <source>
        <dbReference type="PROSITE" id="PS50173"/>
    </source>
</evidence>
<dbReference type="InterPro" id="IPR017961">
    <property type="entry name" value="DNA_pol_Y-fam_little_finger"/>
</dbReference>
<dbReference type="GO" id="GO:0005829">
    <property type="term" value="C:cytosol"/>
    <property type="evidence" value="ECO:0007669"/>
    <property type="project" value="TreeGrafter"/>
</dbReference>
<evidence type="ECO:0000256" key="1">
    <source>
        <dbReference type="ARBA" id="ARBA00010945"/>
    </source>
</evidence>
<dbReference type="GO" id="GO:0003887">
    <property type="term" value="F:DNA-directed DNA polymerase activity"/>
    <property type="evidence" value="ECO:0007669"/>
    <property type="project" value="TreeGrafter"/>
</dbReference>
<dbReference type="GO" id="GO:0042276">
    <property type="term" value="P:error-prone translesion synthesis"/>
    <property type="evidence" value="ECO:0007669"/>
    <property type="project" value="TreeGrafter"/>
</dbReference>
<dbReference type="STRING" id="709015.GCA_000472485_01534"/>
<dbReference type="RefSeq" id="WP_025606039.1">
    <property type="nucleotide sequence ID" value="NZ_CP021235.1"/>
</dbReference>
<organism evidence="7 8">
    <name type="scientific">Pontibacter actiniarum</name>
    <dbReference type="NCBI Taxonomy" id="323450"/>
    <lineage>
        <taxon>Bacteria</taxon>
        <taxon>Pseudomonadati</taxon>
        <taxon>Bacteroidota</taxon>
        <taxon>Cytophagia</taxon>
        <taxon>Cytophagales</taxon>
        <taxon>Hymenobacteraceae</taxon>
        <taxon>Pontibacter</taxon>
    </lineage>
</organism>
<dbReference type="PROSITE" id="PS50173">
    <property type="entry name" value="UMUC"/>
    <property type="match status" value="1"/>
</dbReference>
<protein>
    <submittedName>
        <fullName evidence="7">SOS mutagenesis and repair protein UmuC</fullName>
    </submittedName>
</protein>
<dbReference type="Proteomes" id="UP000266292">
    <property type="component" value="Chromosome"/>
</dbReference>
<dbReference type="PANTHER" id="PTHR11076">
    <property type="entry name" value="DNA REPAIR POLYMERASE UMUC / TRANSFERASE FAMILY MEMBER"/>
    <property type="match status" value="1"/>
</dbReference>
<dbReference type="PANTHER" id="PTHR11076:SF34">
    <property type="entry name" value="PROTEIN UMUC"/>
    <property type="match status" value="1"/>
</dbReference>
<dbReference type="Pfam" id="PF00817">
    <property type="entry name" value="IMS"/>
    <property type="match status" value="1"/>
</dbReference>
<keyword evidence="4" id="KW-0234">DNA repair</keyword>
<evidence type="ECO:0000256" key="5">
    <source>
        <dbReference type="ARBA" id="ARBA00023236"/>
    </source>
</evidence>
<evidence type="ECO:0000313" key="8">
    <source>
        <dbReference type="Proteomes" id="UP000266292"/>
    </source>
</evidence>
<keyword evidence="8" id="KW-1185">Reference proteome</keyword>
<comment type="similarity">
    <text evidence="1">Belongs to the DNA polymerase type-Y family.</text>
</comment>
<dbReference type="Gene3D" id="3.30.70.270">
    <property type="match status" value="1"/>
</dbReference>
<keyword evidence="5" id="KW-0742">SOS response</keyword>
<dbReference type="Gene3D" id="3.40.1170.60">
    <property type="match status" value="1"/>
</dbReference>
<dbReference type="EMBL" id="CP021235">
    <property type="protein sequence ID" value="ARS35319.1"/>
    <property type="molecule type" value="Genomic_DNA"/>
</dbReference>
<dbReference type="OrthoDB" id="9808813at2"/>
<dbReference type="Gene3D" id="3.30.1490.100">
    <property type="entry name" value="DNA polymerase, Y-family, little finger domain"/>
    <property type="match status" value="1"/>
</dbReference>
<sequence length="437" mass="49068">MNTSRFALVDCNSFYVSCHRVFQPELNGRPVVVLSNNDGCVIARSDEAKALGIKMGTPYFQMKEVAGQEQVKVFSSNYELYGDMSRRVVSTLAQFTPHLEIYSIDECFLDLSHLAPEEVKAYGKKVRETVRQWTGIPVSVGAACTKTLAKVANRLAKKQTGKEAGVLVLANQQEVEQALRQTEIGDVWGIGRQHAKRLRQMEVHTAWGLRNLPEGWVRKNMAVTGLRTLLELRGEPCQDLELASPARKNICTSRSFGRPVAELGHVKEALSTHTVRCATKLRGQGSCASSLTVFLMTNRFAVTEHDYYSSRTIQLARPTSSELELLRHANALLEDIFRAGRRYVKVGIMLHELIPASEVQLDLFTARNEEKQGKLMATLDSLRQRFGHHALKYGVQGARNEGDTFENEAEKPPWMLKREFASPCYTTNIREVLVVKT</sequence>
<keyword evidence="3" id="KW-0741">SOS mutagenesis</keyword>
<dbReference type="GO" id="GO:0003684">
    <property type="term" value="F:damaged DNA binding"/>
    <property type="evidence" value="ECO:0007669"/>
    <property type="project" value="InterPro"/>
</dbReference>
<dbReference type="InterPro" id="IPR001126">
    <property type="entry name" value="UmuC"/>
</dbReference>
<dbReference type="CDD" id="cd01700">
    <property type="entry name" value="PolY_Pol_V_umuC"/>
    <property type="match status" value="1"/>
</dbReference>
<accession>A0A1X9YR33</accession>
<evidence type="ECO:0000313" key="7">
    <source>
        <dbReference type="EMBL" id="ARS35319.1"/>
    </source>
</evidence>
<feature type="domain" description="UmuC" evidence="6">
    <location>
        <begin position="6"/>
        <end position="191"/>
    </location>
</feature>
<evidence type="ECO:0000256" key="4">
    <source>
        <dbReference type="ARBA" id="ARBA00023204"/>
    </source>
</evidence>
<dbReference type="InterPro" id="IPR043128">
    <property type="entry name" value="Rev_trsase/Diguanyl_cyclase"/>
</dbReference>
<dbReference type="Gene3D" id="1.10.150.20">
    <property type="entry name" value="5' to 3' exonuclease, C-terminal subdomain"/>
    <property type="match status" value="1"/>
</dbReference>
<dbReference type="Pfam" id="PF11799">
    <property type="entry name" value="IMS_C"/>
    <property type="match status" value="1"/>
</dbReference>
<keyword evidence="2" id="KW-0227">DNA damage</keyword>
<dbReference type="SUPFAM" id="SSF56672">
    <property type="entry name" value="DNA/RNA polymerases"/>
    <property type="match status" value="1"/>
</dbReference>
<dbReference type="GO" id="GO:0006281">
    <property type="term" value="P:DNA repair"/>
    <property type="evidence" value="ECO:0007669"/>
    <property type="project" value="UniProtKB-KW"/>
</dbReference>
<dbReference type="Pfam" id="PF13438">
    <property type="entry name" value="DUF4113"/>
    <property type="match status" value="1"/>
</dbReference>